<feature type="signal peptide" evidence="1">
    <location>
        <begin position="1"/>
        <end position="23"/>
    </location>
</feature>
<dbReference type="EMBL" id="JAEPBG010000014">
    <property type="protein sequence ID" value="MBK4737728.1"/>
    <property type="molecule type" value="Genomic_DNA"/>
</dbReference>
<organism evidence="3 4">
    <name type="scientific">Noviherbaspirillum pedocola</name>
    <dbReference type="NCBI Taxonomy" id="2801341"/>
    <lineage>
        <taxon>Bacteria</taxon>
        <taxon>Pseudomonadati</taxon>
        <taxon>Pseudomonadota</taxon>
        <taxon>Betaproteobacteria</taxon>
        <taxon>Burkholderiales</taxon>
        <taxon>Oxalobacteraceae</taxon>
        <taxon>Noviherbaspirillum</taxon>
    </lineage>
</organism>
<keyword evidence="1" id="KW-0732">Signal</keyword>
<comment type="caution">
    <text evidence="3">The sequence shown here is derived from an EMBL/GenBank/DDBJ whole genome shotgun (WGS) entry which is preliminary data.</text>
</comment>
<reference evidence="3" key="1">
    <citation type="submission" date="2021-01" db="EMBL/GenBank/DDBJ databases">
        <title>Genome sequence of strain Noviherbaspirillum sp. DKR-6.</title>
        <authorList>
            <person name="Chaudhary D.K."/>
        </authorList>
    </citation>
    <scope>NUCLEOTIDE SEQUENCE</scope>
    <source>
        <strain evidence="3">DKR-6</strain>
    </source>
</reference>
<proteinExistence type="predicted"/>
<evidence type="ECO:0000313" key="4">
    <source>
        <dbReference type="Proteomes" id="UP000622890"/>
    </source>
</evidence>
<gene>
    <name evidence="3" type="ORF">JJB74_24170</name>
</gene>
<dbReference type="AlphaFoldDB" id="A0A934W975"/>
<sequence length="679" mass="70366">MKSMKFFCTAASMAVLLAGCGGGSDTASTSSGNSADTPAVTPAAKLTKLTGTAATGAPFAGATVNVIDQKGTVVGTGTTNADGSYAITLAADAAPPFIIQAVRDDMTLFSVVPDAANSTINITPITTLIASRLSVSGDPTKLATELQANPSLVSTTTVTAKVSEVVQILQPLLSAVGTTANPLTGTFTTDGTGMDRALDSLLISFTPATGSSTNIEIAVKQQNTDGSQPLALQFTSQATTLPALGSVTSATLIPAGTTTLIDDLLKRLAACYALPVTERVANPEAITALASDITASACKTVFVNNDPASYLNNGDRIGGADRAKPFSGIFRSGATGLQFDRGAYEFTRANGDLVISFRTVDSLGGILDQSVVVRKAAADGKLYIIGNQYAYPGAVAAYHQLRSFINQPSADHYSTGYVLTVPNDGRFSRVVVTSPKGKTIPLVPSAGSGNLVIPVNGTPSGTNFVRVRGEFADASNSANPATYETTLAYDPDRPSNEEIATFAANSVWRFDYYLAGNSTSTPDATQSYRTQARALTIPEMKLRGMATLTDDLLNGIKTESASILRVPLDNSDSVVTFSWTVPAGAVLPTSLRLFGQGPATTTSSGTTRVRFDDGITVNSTARTGNVPCQVQSSGDNHCAQINGATVFANGSFANGFDLRGSDGPGRTFSHFYATYKILP</sequence>
<dbReference type="Pfam" id="PF17936">
    <property type="entry name" value="Big_6"/>
    <property type="match status" value="1"/>
</dbReference>
<dbReference type="Proteomes" id="UP000622890">
    <property type="component" value="Unassembled WGS sequence"/>
</dbReference>
<name>A0A934W975_9BURK</name>
<protein>
    <recommendedName>
        <fullName evidence="2">Bacterial Ig domain-containing protein</fullName>
    </recommendedName>
</protein>
<dbReference type="RefSeq" id="WP_200596267.1">
    <property type="nucleotide sequence ID" value="NZ_JAEPBG010000014.1"/>
</dbReference>
<keyword evidence="4" id="KW-1185">Reference proteome</keyword>
<evidence type="ECO:0000313" key="3">
    <source>
        <dbReference type="EMBL" id="MBK4737728.1"/>
    </source>
</evidence>
<feature type="chain" id="PRO_5037069391" description="Bacterial Ig domain-containing protein" evidence="1">
    <location>
        <begin position="24"/>
        <end position="679"/>
    </location>
</feature>
<accession>A0A934W975</accession>
<dbReference type="InterPro" id="IPR041498">
    <property type="entry name" value="Big_6"/>
</dbReference>
<evidence type="ECO:0000259" key="2">
    <source>
        <dbReference type="Pfam" id="PF17936"/>
    </source>
</evidence>
<evidence type="ECO:0000256" key="1">
    <source>
        <dbReference type="SAM" id="SignalP"/>
    </source>
</evidence>
<dbReference type="PROSITE" id="PS51257">
    <property type="entry name" value="PROKAR_LIPOPROTEIN"/>
    <property type="match status" value="1"/>
</dbReference>
<feature type="domain" description="Bacterial Ig" evidence="2">
    <location>
        <begin position="47"/>
        <end position="93"/>
    </location>
</feature>
<dbReference type="SUPFAM" id="SSF49478">
    <property type="entry name" value="Cna protein B-type domain"/>
    <property type="match status" value="1"/>
</dbReference>